<organism evidence="3 4">
    <name type="scientific">Trichomonas vaginalis (strain ATCC PRA-98 / G3)</name>
    <dbReference type="NCBI Taxonomy" id="412133"/>
    <lineage>
        <taxon>Eukaryota</taxon>
        <taxon>Metamonada</taxon>
        <taxon>Parabasalia</taxon>
        <taxon>Trichomonadida</taxon>
        <taxon>Trichomonadidae</taxon>
        <taxon>Trichomonas</taxon>
    </lineage>
</organism>
<dbReference type="GO" id="GO:0000978">
    <property type="term" value="F:RNA polymerase II cis-regulatory region sequence-specific DNA binding"/>
    <property type="evidence" value="ECO:0000318"/>
    <property type="project" value="GO_Central"/>
</dbReference>
<dbReference type="InParanoid" id="A2D7R9"/>
<dbReference type="PANTHER" id="PTHR45614:SF253">
    <property type="entry name" value="CHROMOSOME UNDETERMINED SCAFFOLD_38, WHOLE GENOME SHOTGUN SEQUENCE"/>
    <property type="match status" value="1"/>
</dbReference>
<dbReference type="Proteomes" id="UP000001542">
    <property type="component" value="Unassembled WGS sequence"/>
</dbReference>
<dbReference type="SMR" id="A2D7R9"/>
<dbReference type="STRING" id="5722.A2D7R9"/>
<proteinExistence type="predicted"/>
<evidence type="ECO:0000259" key="2">
    <source>
        <dbReference type="PROSITE" id="PS51294"/>
    </source>
</evidence>
<dbReference type="VEuPathDB" id="TrichDB:TVAG_070150"/>
<dbReference type="InterPro" id="IPR017930">
    <property type="entry name" value="Myb_dom"/>
</dbReference>
<dbReference type="InterPro" id="IPR009057">
    <property type="entry name" value="Homeodomain-like_sf"/>
</dbReference>
<dbReference type="GO" id="GO:0006355">
    <property type="term" value="P:regulation of DNA-templated transcription"/>
    <property type="evidence" value="ECO:0000318"/>
    <property type="project" value="GO_Central"/>
</dbReference>
<dbReference type="EMBL" id="DS113178">
    <property type="protein sequence ID" value="EAY23352.1"/>
    <property type="molecule type" value="Genomic_DNA"/>
</dbReference>
<dbReference type="eggNOG" id="KOG0048">
    <property type="taxonomic scope" value="Eukaryota"/>
</dbReference>
<dbReference type="VEuPathDB" id="TrichDB:TVAGG3_1044410"/>
<dbReference type="SMART" id="SM00717">
    <property type="entry name" value="SANT"/>
    <property type="match status" value="2"/>
</dbReference>
<feature type="domain" description="HTH myb-type" evidence="2">
    <location>
        <begin position="77"/>
        <end position="131"/>
    </location>
</feature>
<accession>A2D7R9</accession>
<dbReference type="RefSeq" id="XP_001584338.1">
    <property type="nucleotide sequence ID" value="XM_001584288.1"/>
</dbReference>
<protein>
    <submittedName>
        <fullName evidence="3">Myb-like DNA-binding domain containing protein</fullName>
    </submittedName>
</protein>
<keyword evidence="4" id="KW-1185">Reference proteome</keyword>
<feature type="domain" description="Myb-like" evidence="1">
    <location>
        <begin position="20"/>
        <end position="76"/>
    </location>
</feature>
<dbReference type="SUPFAM" id="SSF46689">
    <property type="entry name" value="Homeodomain-like"/>
    <property type="match status" value="1"/>
</dbReference>
<keyword evidence="3" id="KW-0238">DNA-binding</keyword>
<dbReference type="OrthoDB" id="2143914at2759"/>
<dbReference type="AlphaFoldDB" id="A2D7R9"/>
<feature type="domain" description="Myb-like" evidence="1">
    <location>
        <begin position="77"/>
        <end position="127"/>
    </location>
</feature>
<reference evidence="3" key="2">
    <citation type="journal article" date="2007" name="Science">
        <title>Draft genome sequence of the sexually transmitted pathogen Trichomonas vaginalis.</title>
        <authorList>
            <person name="Carlton J.M."/>
            <person name="Hirt R.P."/>
            <person name="Silva J.C."/>
            <person name="Delcher A.L."/>
            <person name="Schatz M."/>
            <person name="Zhao Q."/>
            <person name="Wortman J.R."/>
            <person name="Bidwell S.L."/>
            <person name="Alsmark U.C.M."/>
            <person name="Besteiro S."/>
            <person name="Sicheritz-Ponten T."/>
            <person name="Noel C.J."/>
            <person name="Dacks J.B."/>
            <person name="Foster P.G."/>
            <person name="Simillion C."/>
            <person name="Van de Peer Y."/>
            <person name="Miranda-Saavedra D."/>
            <person name="Barton G.J."/>
            <person name="Westrop G.D."/>
            <person name="Mueller S."/>
            <person name="Dessi D."/>
            <person name="Fiori P.L."/>
            <person name="Ren Q."/>
            <person name="Paulsen I."/>
            <person name="Zhang H."/>
            <person name="Bastida-Corcuera F.D."/>
            <person name="Simoes-Barbosa A."/>
            <person name="Brown M.T."/>
            <person name="Hayes R.D."/>
            <person name="Mukherjee M."/>
            <person name="Okumura C.Y."/>
            <person name="Schneider R."/>
            <person name="Smith A.J."/>
            <person name="Vanacova S."/>
            <person name="Villalvazo M."/>
            <person name="Haas B.J."/>
            <person name="Pertea M."/>
            <person name="Feldblyum T.V."/>
            <person name="Utterback T.R."/>
            <person name="Shu C.L."/>
            <person name="Osoegawa K."/>
            <person name="de Jong P.J."/>
            <person name="Hrdy I."/>
            <person name="Horvathova L."/>
            <person name="Zubacova Z."/>
            <person name="Dolezal P."/>
            <person name="Malik S.B."/>
            <person name="Logsdon J.M. Jr."/>
            <person name="Henze K."/>
            <person name="Gupta A."/>
            <person name="Wang C.C."/>
            <person name="Dunne R.L."/>
            <person name="Upcroft J.A."/>
            <person name="Upcroft P."/>
            <person name="White O."/>
            <person name="Salzberg S.L."/>
            <person name="Tang P."/>
            <person name="Chiu C.-H."/>
            <person name="Lee Y.-S."/>
            <person name="Embley T.M."/>
            <person name="Coombs G.H."/>
            <person name="Mottram J.C."/>
            <person name="Tachezy J."/>
            <person name="Fraser-Liggett C.M."/>
            <person name="Johnson P.J."/>
        </authorList>
    </citation>
    <scope>NUCLEOTIDE SEQUENCE [LARGE SCALE GENOMIC DNA]</scope>
    <source>
        <strain evidence="3">G3</strain>
    </source>
</reference>
<evidence type="ECO:0000259" key="1">
    <source>
        <dbReference type="PROSITE" id="PS50090"/>
    </source>
</evidence>
<dbReference type="CDD" id="cd00167">
    <property type="entry name" value="SANT"/>
    <property type="match status" value="2"/>
</dbReference>
<gene>
    <name evidence="3" type="ORF">TVAG_070150</name>
</gene>
<dbReference type="GO" id="GO:0000981">
    <property type="term" value="F:DNA-binding transcription factor activity, RNA polymerase II-specific"/>
    <property type="evidence" value="ECO:0000318"/>
    <property type="project" value="GO_Central"/>
</dbReference>
<dbReference type="Gene3D" id="1.10.10.60">
    <property type="entry name" value="Homeodomain-like"/>
    <property type="match status" value="2"/>
</dbReference>
<dbReference type="InterPro" id="IPR001005">
    <property type="entry name" value="SANT/Myb"/>
</dbReference>
<dbReference type="GO" id="GO:0005634">
    <property type="term" value="C:nucleus"/>
    <property type="evidence" value="ECO:0000318"/>
    <property type="project" value="GO_Central"/>
</dbReference>
<dbReference type="PROSITE" id="PS50090">
    <property type="entry name" value="MYB_LIKE"/>
    <property type="match status" value="2"/>
</dbReference>
<name>A2D7R9_TRIV3</name>
<dbReference type="Pfam" id="PF13921">
    <property type="entry name" value="Myb_DNA-bind_6"/>
    <property type="match status" value="1"/>
</dbReference>
<dbReference type="PANTHER" id="PTHR45614">
    <property type="entry name" value="MYB PROTEIN-RELATED"/>
    <property type="match status" value="1"/>
</dbReference>
<dbReference type="InterPro" id="IPR050560">
    <property type="entry name" value="MYB_TF"/>
</dbReference>
<evidence type="ECO:0000313" key="4">
    <source>
        <dbReference type="Proteomes" id="UP000001542"/>
    </source>
</evidence>
<sequence length="205" mass="24606">MDSFFSDDSSDSNSYELDDLDRRRHNLFTKEDDETLKSIINKYFQNDLRNINWNFVALHMANKNRRQCKDRYINYLRDGLNNEKFSAEENFLLLTKVEEFGHRWRVISRFFRNRTDIMIKSQYRKLMRRNATKDNVRFVVIEKRKKKAHQVSNSINSTKNTEQLNFDGIINGNLSSNIETQININDITSAFKDLDDIDEFTKFYE</sequence>
<reference evidence="3" key="1">
    <citation type="submission" date="2006-10" db="EMBL/GenBank/DDBJ databases">
        <authorList>
            <person name="Amadeo P."/>
            <person name="Zhao Q."/>
            <person name="Wortman J."/>
            <person name="Fraser-Liggett C."/>
            <person name="Carlton J."/>
        </authorList>
    </citation>
    <scope>NUCLEOTIDE SEQUENCE</scope>
    <source>
        <strain evidence="3">G3</strain>
    </source>
</reference>
<dbReference type="KEGG" id="tva:5468935"/>
<dbReference type="PROSITE" id="PS51294">
    <property type="entry name" value="HTH_MYB"/>
    <property type="match status" value="1"/>
</dbReference>
<evidence type="ECO:0000313" key="3">
    <source>
        <dbReference type="EMBL" id="EAY23352.1"/>
    </source>
</evidence>